<dbReference type="Proteomes" id="UP000008068">
    <property type="component" value="Unassembled WGS sequence"/>
</dbReference>
<name>G0NQ63_CAEBE</name>
<proteinExistence type="predicted"/>
<dbReference type="PANTHER" id="PTHR21503">
    <property type="entry name" value="F-BOX-CONTAINING HYPOTHETICAL PROTEIN C.ELEGANS"/>
    <property type="match status" value="1"/>
</dbReference>
<dbReference type="OMA" id="MNCESIV"/>
<evidence type="ECO:0000313" key="2">
    <source>
        <dbReference type="EMBL" id="EGT35489.1"/>
    </source>
</evidence>
<dbReference type="Pfam" id="PF07735">
    <property type="entry name" value="FBA_2"/>
    <property type="match status" value="1"/>
</dbReference>
<accession>G0NQ63</accession>
<sequence length="341" mass="39730">MTSDSMVATFPLFRLPYVAFSEVMNGISLKELVRMSLISRNSYKSAKFARRKSRNRMILVAVHKGIASVSVDYERIFEVVQSSQPKDSEVLKLAESAVPFVNGRNNSLRTFWGDKSMDINRCIDYITDFFNLPIDSLYLSATEEYPTDPRLIVDNVFNRQEFVNRCLFECDVTSDEELTYFLNQRNIRIVHLDVKPSDEFAFNDSFHWNQFFVIHGFWVTLPNILGMNCESIVVKNSRISNENMNMFLKYWIKGGCPQLKYMLIMMQTDLERIFEGVVVSKRENNGQVSYTYFSDQIQYFTDGYDVQREDGVMGTLIHLPNTQDGFYFVVWPDFADKPYCV</sequence>
<dbReference type="FunCoup" id="G0NQ63">
    <property type="interactions" value="1064"/>
</dbReference>
<dbReference type="InterPro" id="IPR012885">
    <property type="entry name" value="F-box_Sdz-33"/>
</dbReference>
<evidence type="ECO:0000259" key="1">
    <source>
        <dbReference type="Pfam" id="PF07735"/>
    </source>
</evidence>
<protein>
    <recommendedName>
        <fullName evidence="1">Sdz-33 F-box domain-containing protein</fullName>
    </recommendedName>
</protein>
<dbReference type="HOGENOM" id="CLU_028840_0_1_1"/>
<evidence type="ECO:0000313" key="3">
    <source>
        <dbReference type="Proteomes" id="UP000008068"/>
    </source>
</evidence>
<dbReference type="eggNOG" id="ENOG502TIJK">
    <property type="taxonomic scope" value="Eukaryota"/>
</dbReference>
<keyword evidence="3" id="KW-1185">Reference proteome</keyword>
<organism evidence="3">
    <name type="scientific">Caenorhabditis brenneri</name>
    <name type="common">Nematode worm</name>
    <dbReference type="NCBI Taxonomy" id="135651"/>
    <lineage>
        <taxon>Eukaryota</taxon>
        <taxon>Metazoa</taxon>
        <taxon>Ecdysozoa</taxon>
        <taxon>Nematoda</taxon>
        <taxon>Chromadorea</taxon>
        <taxon>Rhabditida</taxon>
        <taxon>Rhabditina</taxon>
        <taxon>Rhabditomorpha</taxon>
        <taxon>Rhabditoidea</taxon>
        <taxon>Rhabditidae</taxon>
        <taxon>Peloderinae</taxon>
        <taxon>Caenorhabditis</taxon>
    </lineage>
</organism>
<gene>
    <name evidence="2" type="ORF">CAEBREN_17943</name>
</gene>
<reference evidence="3" key="1">
    <citation type="submission" date="2011-07" db="EMBL/GenBank/DDBJ databases">
        <authorList>
            <consortium name="Caenorhabditis brenneri Sequencing and Analysis Consortium"/>
            <person name="Wilson R.K."/>
        </authorList>
    </citation>
    <scope>NUCLEOTIDE SEQUENCE [LARGE SCALE GENOMIC DNA]</scope>
    <source>
        <strain evidence="3">PB2801</strain>
    </source>
</reference>
<dbReference type="PANTHER" id="PTHR21503:SF8">
    <property type="entry name" value="F-BOX ASSOCIATED DOMAIN-CONTAINING PROTEIN-RELATED"/>
    <property type="match status" value="1"/>
</dbReference>
<dbReference type="AlphaFoldDB" id="G0NQ63"/>
<dbReference type="EMBL" id="GL379923">
    <property type="protein sequence ID" value="EGT35489.1"/>
    <property type="molecule type" value="Genomic_DNA"/>
</dbReference>
<dbReference type="InParanoid" id="G0NQ63"/>
<feature type="domain" description="Sdz-33 F-box" evidence="1">
    <location>
        <begin position="212"/>
        <end position="263"/>
    </location>
</feature>